<dbReference type="InterPro" id="IPR008332">
    <property type="entry name" value="MethylG_MeTrfase_N"/>
</dbReference>
<dbReference type="InterPro" id="IPR036388">
    <property type="entry name" value="WH-like_DNA-bd_sf"/>
</dbReference>
<dbReference type="Gene3D" id="3.30.160.70">
    <property type="entry name" value="Methylated DNA-protein cysteine methyltransferase domain"/>
    <property type="match status" value="1"/>
</dbReference>
<keyword evidence="13" id="KW-1185">Reference proteome</keyword>
<dbReference type="NCBIfam" id="TIGR00589">
    <property type="entry name" value="ogt"/>
    <property type="match status" value="1"/>
</dbReference>
<evidence type="ECO:0000256" key="1">
    <source>
        <dbReference type="ARBA" id="ARBA00001286"/>
    </source>
</evidence>
<dbReference type="FunFam" id="1.10.10.10:FF:000214">
    <property type="entry name" value="Methylated-DNA--protein-cysteine methyltransferase"/>
    <property type="match status" value="1"/>
</dbReference>
<dbReference type="InterPro" id="IPR036631">
    <property type="entry name" value="MGMT_N_sf"/>
</dbReference>
<dbReference type="InterPro" id="IPR023546">
    <property type="entry name" value="MGMT"/>
</dbReference>
<dbReference type="HAMAP" id="MF_00772">
    <property type="entry name" value="OGT"/>
    <property type="match status" value="1"/>
</dbReference>
<dbReference type="InterPro" id="IPR036217">
    <property type="entry name" value="MethylDNA_cys_MeTrfase_DNAb"/>
</dbReference>
<comment type="similarity">
    <text evidence="2 9">Belongs to the MGMT family.</text>
</comment>
<comment type="catalytic activity">
    <reaction evidence="1 9">
        <text>a 4-O-methyl-thymidine in DNA + L-cysteinyl-[protein] = a thymidine in DNA + S-methyl-L-cysteinyl-[protein]</text>
        <dbReference type="Rhea" id="RHEA:53428"/>
        <dbReference type="Rhea" id="RHEA-COMP:10131"/>
        <dbReference type="Rhea" id="RHEA-COMP:10132"/>
        <dbReference type="Rhea" id="RHEA-COMP:13555"/>
        <dbReference type="Rhea" id="RHEA-COMP:13556"/>
        <dbReference type="ChEBI" id="CHEBI:29950"/>
        <dbReference type="ChEBI" id="CHEBI:82612"/>
        <dbReference type="ChEBI" id="CHEBI:137386"/>
        <dbReference type="ChEBI" id="CHEBI:137387"/>
        <dbReference type="EC" id="2.1.1.63"/>
    </reaction>
</comment>
<evidence type="ECO:0000259" key="10">
    <source>
        <dbReference type="Pfam" id="PF01035"/>
    </source>
</evidence>
<evidence type="ECO:0000256" key="5">
    <source>
        <dbReference type="ARBA" id="ARBA00022679"/>
    </source>
</evidence>
<evidence type="ECO:0000256" key="4">
    <source>
        <dbReference type="ARBA" id="ARBA00022603"/>
    </source>
</evidence>
<dbReference type="SUPFAM" id="SSF53155">
    <property type="entry name" value="Methylated DNA-protein cysteine methyltransferase domain"/>
    <property type="match status" value="1"/>
</dbReference>
<comment type="miscellaneous">
    <text evidence="9">This enzyme catalyzes only one turnover and therefore is not strictly catalytic. According to one definition, an enzyme is a biocatalyst that acts repeatedly and over many reaction cycles.</text>
</comment>
<dbReference type="PANTHER" id="PTHR10815">
    <property type="entry name" value="METHYLATED-DNA--PROTEIN-CYSTEINE METHYLTRANSFERASE"/>
    <property type="match status" value="1"/>
</dbReference>
<organism evidence="12 13">
    <name type="scientific">Georgenia muralis</name>
    <dbReference type="NCBI Taxonomy" id="154117"/>
    <lineage>
        <taxon>Bacteria</taxon>
        <taxon>Bacillati</taxon>
        <taxon>Actinomycetota</taxon>
        <taxon>Actinomycetes</taxon>
        <taxon>Micrococcales</taxon>
        <taxon>Bogoriellaceae</taxon>
        <taxon>Georgenia</taxon>
    </lineage>
</organism>
<evidence type="ECO:0000313" key="12">
    <source>
        <dbReference type="EMBL" id="RPF28842.1"/>
    </source>
</evidence>
<keyword evidence="3 9" id="KW-0963">Cytoplasm</keyword>
<feature type="domain" description="Methylguanine DNA methyltransferase ribonuclease-like" evidence="11">
    <location>
        <begin position="52"/>
        <end position="128"/>
    </location>
</feature>
<dbReference type="PROSITE" id="PS00374">
    <property type="entry name" value="MGMT"/>
    <property type="match status" value="1"/>
</dbReference>
<comment type="function">
    <text evidence="9">Involved in the cellular defense against the biological effects of O6-methylguanine (O6-MeG) and O4-methylthymine (O4-MeT) in DNA. Repairs the methylated nucleobase in DNA by stoichiometrically transferring the methyl group to a cysteine residue in the enzyme. This is a suicide reaction: the enzyme is irreversibly inactivated.</text>
</comment>
<dbReference type="Pfam" id="PF01035">
    <property type="entry name" value="DNA_binding_1"/>
    <property type="match status" value="1"/>
</dbReference>
<dbReference type="Proteomes" id="UP000280726">
    <property type="component" value="Unassembled WGS sequence"/>
</dbReference>
<protein>
    <recommendedName>
        <fullName evidence="9">Methylated-DNA--protein-cysteine methyltransferase</fullName>
        <ecNumber evidence="9">2.1.1.63</ecNumber>
    </recommendedName>
    <alternativeName>
        <fullName evidence="9">6-O-methylguanine-DNA methyltransferase</fullName>
        <shortName evidence="9">MGMT</shortName>
    </alternativeName>
    <alternativeName>
        <fullName evidence="9">O-6-methylguanine-DNA-alkyltransferase</fullName>
    </alternativeName>
</protein>
<dbReference type="CDD" id="cd06445">
    <property type="entry name" value="ATase"/>
    <property type="match status" value="1"/>
</dbReference>
<dbReference type="SUPFAM" id="SSF46767">
    <property type="entry name" value="Methylated DNA-protein cysteine methyltransferase, C-terminal domain"/>
    <property type="match status" value="1"/>
</dbReference>
<dbReference type="EC" id="2.1.1.63" evidence="9"/>
<dbReference type="GO" id="GO:0003908">
    <property type="term" value="F:methylated-DNA-[protein]-cysteine S-methyltransferase activity"/>
    <property type="evidence" value="ECO:0007669"/>
    <property type="project" value="UniProtKB-UniRule"/>
</dbReference>
<feature type="domain" description="Methylated-DNA-[protein]-cysteine S-methyltransferase DNA binding" evidence="10">
    <location>
        <begin position="134"/>
        <end position="212"/>
    </location>
</feature>
<dbReference type="PANTHER" id="PTHR10815:SF5">
    <property type="entry name" value="METHYLATED-DNA--PROTEIN-CYSTEINE METHYLTRANSFERASE"/>
    <property type="match status" value="1"/>
</dbReference>
<accession>A0A3N4ZTM2</accession>
<evidence type="ECO:0000313" key="13">
    <source>
        <dbReference type="Proteomes" id="UP000280726"/>
    </source>
</evidence>
<dbReference type="GO" id="GO:0005737">
    <property type="term" value="C:cytoplasm"/>
    <property type="evidence" value="ECO:0007669"/>
    <property type="project" value="UniProtKB-SubCell"/>
</dbReference>
<evidence type="ECO:0000259" key="11">
    <source>
        <dbReference type="Pfam" id="PF02870"/>
    </source>
</evidence>
<dbReference type="InterPro" id="IPR001497">
    <property type="entry name" value="MethylDNA_cys_MeTrfase_AS"/>
</dbReference>
<keyword evidence="5 9" id="KW-0808">Transferase</keyword>
<dbReference type="GO" id="GO:0032259">
    <property type="term" value="P:methylation"/>
    <property type="evidence" value="ECO:0007669"/>
    <property type="project" value="UniProtKB-KW"/>
</dbReference>
<dbReference type="EMBL" id="RKRA01000001">
    <property type="protein sequence ID" value="RPF28842.1"/>
    <property type="molecule type" value="Genomic_DNA"/>
</dbReference>
<evidence type="ECO:0000256" key="6">
    <source>
        <dbReference type="ARBA" id="ARBA00022763"/>
    </source>
</evidence>
<comment type="catalytic activity">
    <reaction evidence="8 9">
        <text>a 6-O-methyl-2'-deoxyguanosine in DNA + L-cysteinyl-[protein] = S-methyl-L-cysteinyl-[protein] + a 2'-deoxyguanosine in DNA</text>
        <dbReference type="Rhea" id="RHEA:24000"/>
        <dbReference type="Rhea" id="RHEA-COMP:10131"/>
        <dbReference type="Rhea" id="RHEA-COMP:10132"/>
        <dbReference type="Rhea" id="RHEA-COMP:11367"/>
        <dbReference type="Rhea" id="RHEA-COMP:11368"/>
        <dbReference type="ChEBI" id="CHEBI:29950"/>
        <dbReference type="ChEBI" id="CHEBI:82612"/>
        <dbReference type="ChEBI" id="CHEBI:85445"/>
        <dbReference type="ChEBI" id="CHEBI:85448"/>
        <dbReference type="EC" id="2.1.1.63"/>
    </reaction>
</comment>
<comment type="caution">
    <text evidence="12">The sequence shown here is derived from an EMBL/GenBank/DDBJ whole genome shotgun (WGS) entry which is preliminary data.</text>
</comment>
<evidence type="ECO:0000256" key="8">
    <source>
        <dbReference type="ARBA" id="ARBA00049348"/>
    </source>
</evidence>
<dbReference type="AlphaFoldDB" id="A0A3N4ZTM2"/>
<evidence type="ECO:0000256" key="7">
    <source>
        <dbReference type="ARBA" id="ARBA00023204"/>
    </source>
</evidence>
<keyword evidence="6 9" id="KW-0227">DNA damage</keyword>
<evidence type="ECO:0000256" key="3">
    <source>
        <dbReference type="ARBA" id="ARBA00022490"/>
    </source>
</evidence>
<reference evidence="12 13" key="1">
    <citation type="submission" date="2018-11" db="EMBL/GenBank/DDBJ databases">
        <title>Sequencing the genomes of 1000 actinobacteria strains.</title>
        <authorList>
            <person name="Klenk H.-P."/>
        </authorList>
    </citation>
    <scope>NUCLEOTIDE SEQUENCE [LARGE SCALE GENOMIC DNA]</scope>
    <source>
        <strain evidence="12 13">DSM 14418</strain>
    </source>
</reference>
<keyword evidence="7 9" id="KW-0234">DNA repair</keyword>
<keyword evidence="4 9" id="KW-0489">Methyltransferase</keyword>
<sequence>MSITRHGPVHEQRPAAPTDALAPAREIDAAHLATLHRRLAELADAEGLLDVAYRTVDSPLGRLLLAATPVGLVRVAFEGEGEDAVLAALGERISPRILRDPRRLDTVARQLEEYFRGRRHDFDVTVDLRLTAGFRREVLAHLREIPYGATASYTALAAAAGRPTAVRAAASACATNPVPLVVPCHRVVRSDGSLGGYRGGLPAKRVLLDLERAA</sequence>
<evidence type="ECO:0000256" key="9">
    <source>
        <dbReference type="HAMAP-Rule" id="MF_00772"/>
    </source>
</evidence>
<proteinExistence type="inferred from homology"/>
<dbReference type="OrthoDB" id="9802228at2"/>
<evidence type="ECO:0000256" key="2">
    <source>
        <dbReference type="ARBA" id="ARBA00008711"/>
    </source>
</evidence>
<dbReference type="GO" id="GO:0006307">
    <property type="term" value="P:DNA alkylation repair"/>
    <property type="evidence" value="ECO:0007669"/>
    <property type="project" value="UniProtKB-UniRule"/>
</dbReference>
<comment type="subcellular location">
    <subcellularLocation>
        <location evidence="9">Cytoplasm</location>
    </subcellularLocation>
</comment>
<dbReference type="Pfam" id="PF02870">
    <property type="entry name" value="Methyltransf_1N"/>
    <property type="match status" value="1"/>
</dbReference>
<dbReference type="Gene3D" id="1.10.10.10">
    <property type="entry name" value="Winged helix-like DNA-binding domain superfamily/Winged helix DNA-binding domain"/>
    <property type="match status" value="1"/>
</dbReference>
<feature type="active site" description="Nucleophile; methyl group acceptor" evidence="9">
    <location>
        <position position="184"/>
    </location>
</feature>
<dbReference type="InterPro" id="IPR014048">
    <property type="entry name" value="MethylDNA_cys_MeTrfase_DNA-bd"/>
</dbReference>
<name>A0A3N4ZTM2_9MICO</name>
<gene>
    <name evidence="12" type="ORF">EDD32_3388</name>
</gene>
<dbReference type="RefSeq" id="WP_123919343.1">
    <property type="nucleotide sequence ID" value="NZ_RKRA01000001.1"/>
</dbReference>